<dbReference type="EC" id="2.1.1.72" evidence="2"/>
<dbReference type="InterPro" id="IPR029063">
    <property type="entry name" value="SAM-dependent_MTases_sf"/>
</dbReference>
<evidence type="ECO:0000256" key="6">
    <source>
        <dbReference type="ARBA" id="ARBA00047942"/>
    </source>
</evidence>
<organism evidence="7">
    <name type="scientific">marine sediment metagenome</name>
    <dbReference type="NCBI Taxonomy" id="412755"/>
    <lineage>
        <taxon>unclassified sequences</taxon>
        <taxon>metagenomes</taxon>
        <taxon>ecological metagenomes</taxon>
    </lineage>
</organism>
<dbReference type="GO" id="GO:0009307">
    <property type="term" value="P:DNA restriction-modification system"/>
    <property type="evidence" value="ECO:0007669"/>
    <property type="project" value="InterPro"/>
</dbReference>
<dbReference type="Gene3D" id="3.40.50.150">
    <property type="entry name" value="Vaccinia Virus protein VP39"/>
    <property type="match status" value="1"/>
</dbReference>
<evidence type="ECO:0000313" key="7">
    <source>
        <dbReference type="EMBL" id="KKK54944.1"/>
    </source>
</evidence>
<evidence type="ECO:0000256" key="1">
    <source>
        <dbReference type="ARBA" id="ARBA00006594"/>
    </source>
</evidence>
<comment type="similarity">
    <text evidence="1">Belongs to the N(4)/N(6)-methyltransferase family.</text>
</comment>
<dbReference type="PRINTS" id="PR00505">
    <property type="entry name" value="D12N6MTFRASE"/>
</dbReference>
<feature type="non-terminal residue" evidence="7">
    <location>
        <position position="320"/>
    </location>
</feature>
<dbReference type="SUPFAM" id="SSF53335">
    <property type="entry name" value="S-adenosyl-L-methionine-dependent methyltransferases"/>
    <property type="match status" value="1"/>
</dbReference>
<reference evidence="7" key="1">
    <citation type="journal article" date="2015" name="Nature">
        <title>Complex archaea that bridge the gap between prokaryotes and eukaryotes.</title>
        <authorList>
            <person name="Spang A."/>
            <person name="Saw J.H."/>
            <person name="Jorgensen S.L."/>
            <person name="Zaremba-Niedzwiedzka K."/>
            <person name="Martijn J."/>
            <person name="Lind A.E."/>
            <person name="van Eijk R."/>
            <person name="Schleper C."/>
            <person name="Guy L."/>
            <person name="Ettema T.J."/>
        </authorList>
    </citation>
    <scope>NUCLEOTIDE SEQUENCE</scope>
</reference>
<dbReference type="PIRSF" id="PIRSF000398">
    <property type="entry name" value="M_m6A_EcoRV"/>
    <property type="match status" value="1"/>
</dbReference>
<evidence type="ECO:0000256" key="4">
    <source>
        <dbReference type="ARBA" id="ARBA00022679"/>
    </source>
</evidence>
<comment type="caution">
    <text evidence="7">The sequence shown here is derived from an EMBL/GenBank/DDBJ whole genome shotgun (WGS) entry which is preliminary data.</text>
</comment>
<dbReference type="GO" id="GO:0009007">
    <property type="term" value="F:site-specific DNA-methyltransferase (adenine-specific) activity"/>
    <property type="evidence" value="ECO:0007669"/>
    <property type="project" value="UniProtKB-EC"/>
</dbReference>
<dbReference type="Pfam" id="PF02086">
    <property type="entry name" value="MethyltransfD12"/>
    <property type="match status" value="1"/>
</dbReference>
<evidence type="ECO:0000256" key="2">
    <source>
        <dbReference type="ARBA" id="ARBA00011900"/>
    </source>
</evidence>
<dbReference type="PANTHER" id="PTHR30481">
    <property type="entry name" value="DNA ADENINE METHYLASE"/>
    <property type="match status" value="1"/>
</dbReference>
<comment type="catalytic activity">
    <reaction evidence="6">
        <text>a 2'-deoxyadenosine in DNA + S-adenosyl-L-methionine = an N(6)-methyl-2'-deoxyadenosine in DNA + S-adenosyl-L-homocysteine + H(+)</text>
        <dbReference type="Rhea" id="RHEA:15197"/>
        <dbReference type="Rhea" id="RHEA-COMP:12418"/>
        <dbReference type="Rhea" id="RHEA-COMP:12419"/>
        <dbReference type="ChEBI" id="CHEBI:15378"/>
        <dbReference type="ChEBI" id="CHEBI:57856"/>
        <dbReference type="ChEBI" id="CHEBI:59789"/>
        <dbReference type="ChEBI" id="CHEBI:90615"/>
        <dbReference type="ChEBI" id="CHEBI:90616"/>
        <dbReference type="EC" id="2.1.1.72"/>
    </reaction>
</comment>
<keyword evidence="3" id="KW-0489">Methyltransferase</keyword>
<sequence>MIKIIRSPLRYPGGKSKALSKIIEFLPEEISEYREPFVGGGSLFIYMRQKYPDVIIKINDKNKDVYCFWKIARDKNDDLIQRIKEIKKDYKNGKDLFYDLRDQLVNNKISEFERAVGFFILNRISFSGLTTSGGFSKESFKKRFTSSSLERVALLKEIMEGVIITHGDYSNLLNGKKRDVLIYLDPPYLSSEKSKLYGQNGNLHFKFDHQTLKEKVLACNHNILLSYDNSNLIKHSYEENNDFNLFTLTFQYGMNNIYRGRIPKSKELVIINYASPLVVDKSLNSCKQIKNKSFIQYVSDYIENFVKVWKSERKLMEDIK</sequence>
<dbReference type="GO" id="GO:0006298">
    <property type="term" value="P:mismatch repair"/>
    <property type="evidence" value="ECO:0007669"/>
    <property type="project" value="TreeGrafter"/>
</dbReference>
<dbReference type="InterPro" id="IPR012327">
    <property type="entry name" value="MeTrfase_D12"/>
</dbReference>
<dbReference type="GO" id="GO:1904047">
    <property type="term" value="F:S-adenosyl-L-methionine binding"/>
    <property type="evidence" value="ECO:0007669"/>
    <property type="project" value="TreeGrafter"/>
</dbReference>
<proteinExistence type="inferred from homology"/>
<name>A0A0F8YLB6_9ZZZZ</name>
<dbReference type="NCBIfam" id="TIGR00571">
    <property type="entry name" value="dam"/>
    <property type="match status" value="1"/>
</dbReference>
<evidence type="ECO:0000256" key="5">
    <source>
        <dbReference type="ARBA" id="ARBA00022691"/>
    </source>
</evidence>
<dbReference type="PANTHER" id="PTHR30481:SF2">
    <property type="entry name" value="SITE-SPECIFIC DNA-METHYLTRANSFERASE (ADENINE-SPECIFIC)"/>
    <property type="match status" value="1"/>
</dbReference>
<keyword evidence="5" id="KW-0949">S-adenosyl-L-methionine</keyword>
<gene>
    <name evidence="7" type="ORF">LCGC14_3079550</name>
</gene>
<dbReference type="EMBL" id="LAZR01065736">
    <property type="protein sequence ID" value="KKK54944.1"/>
    <property type="molecule type" value="Genomic_DNA"/>
</dbReference>
<protein>
    <recommendedName>
        <fullName evidence="2">site-specific DNA-methyltransferase (adenine-specific)</fullName>
        <ecNumber evidence="2">2.1.1.72</ecNumber>
    </recommendedName>
</protein>
<dbReference type="Gene3D" id="1.10.1020.10">
    <property type="entry name" value="Adenine-specific Methyltransferase, Domain 2"/>
    <property type="match status" value="1"/>
</dbReference>
<dbReference type="GO" id="GO:0032259">
    <property type="term" value="P:methylation"/>
    <property type="evidence" value="ECO:0007669"/>
    <property type="project" value="UniProtKB-KW"/>
</dbReference>
<evidence type="ECO:0000256" key="3">
    <source>
        <dbReference type="ARBA" id="ARBA00022603"/>
    </source>
</evidence>
<keyword evidence="4" id="KW-0808">Transferase</keyword>
<dbReference type="GO" id="GO:0043565">
    <property type="term" value="F:sequence-specific DNA binding"/>
    <property type="evidence" value="ECO:0007669"/>
    <property type="project" value="TreeGrafter"/>
</dbReference>
<accession>A0A0F8YLB6</accession>
<dbReference type="InterPro" id="IPR023095">
    <property type="entry name" value="Ade_MeTrfase_dom_2"/>
</dbReference>
<dbReference type="AlphaFoldDB" id="A0A0F8YLB6"/>
<dbReference type="InterPro" id="IPR012263">
    <property type="entry name" value="M_m6A_EcoRV"/>
</dbReference>